<protein>
    <recommendedName>
        <fullName evidence="2">RNA polymerase subunit H/Rpb5 C-terminal domain-containing protein</fullName>
    </recommendedName>
</protein>
<accession>A0A6C0D4R1</accession>
<dbReference type="AlphaFoldDB" id="A0A6C0D4R1"/>
<dbReference type="GO" id="GO:0006362">
    <property type="term" value="P:transcription elongation by RNA polymerase I"/>
    <property type="evidence" value="ECO:0007669"/>
    <property type="project" value="TreeGrafter"/>
</dbReference>
<proteinExistence type="predicted"/>
<evidence type="ECO:0000313" key="3">
    <source>
        <dbReference type="EMBL" id="QHT11443.1"/>
    </source>
</evidence>
<reference evidence="3" key="1">
    <citation type="journal article" date="2020" name="Nature">
        <title>Giant virus diversity and host interactions through global metagenomics.</title>
        <authorList>
            <person name="Schulz F."/>
            <person name="Roux S."/>
            <person name="Paez-Espino D."/>
            <person name="Jungbluth S."/>
            <person name="Walsh D.A."/>
            <person name="Denef V.J."/>
            <person name="McMahon K.D."/>
            <person name="Konstantinidis K.T."/>
            <person name="Eloe-Fadrosh E.A."/>
            <person name="Kyrpides N.C."/>
            <person name="Woyke T."/>
        </authorList>
    </citation>
    <scope>NUCLEOTIDE SEQUENCE</scope>
    <source>
        <strain evidence="3">GVMAG-M-3300023174-116</strain>
    </source>
</reference>
<dbReference type="Pfam" id="PF01191">
    <property type="entry name" value="RNA_pol_Rpb5_C"/>
    <property type="match status" value="1"/>
</dbReference>
<dbReference type="InterPro" id="IPR014381">
    <property type="entry name" value="Arch_Rpo5/euc_Rpb5"/>
</dbReference>
<keyword evidence="1" id="KW-0804">Transcription</keyword>
<dbReference type="InterPro" id="IPR035913">
    <property type="entry name" value="RPB5-like_sf"/>
</dbReference>
<dbReference type="GO" id="GO:0003677">
    <property type="term" value="F:DNA binding"/>
    <property type="evidence" value="ECO:0007669"/>
    <property type="project" value="InterPro"/>
</dbReference>
<feature type="domain" description="RNA polymerase subunit H/Rpb5 C-terminal" evidence="2">
    <location>
        <begin position="134"/>
        <end position="207"/>
    </location>
</feature>
<evidence type="ECO:0000256" key="1">
    <source>
        <dbReference type="ARBA" id="ARBA00023163"/>
    </source>
</evidence>
<sequence length="210" mass="24709">MTNSNSFIISIYNSRKILLEILQERGFNITKYSNFSITEIGILLENNQLDMLLENDNTKKKIYVKFYINKLIKPQNIYDIVEDLFHIETILEKKDDLMIIIKDEPNDTMMENIKDIWVSENIYVSLVNIKRLQFNILKHTLVPKHTLLSLDEKEQFMKTYNIMDSSQIPDISFFSPVSIVLGIRPGDIVKIERSSRTAIEADFYRVCKIY</sequence>
<dbReference type="PIRSF" id="PIRSF000747">
    <property type="entry name" value="RPB5"/>
    <property type="match status" value="1"/>
</dbReference>
<dbReference type="GO" id="GO:0003899">
    <property type="term" value="F:DNA-directed RNA polymerase activity"/>
    <property type="evidence" value="ECO:0007669"/>
    <property type="project" value="InterPro"/>
</dbReference>
<dbReference type="SUPFAM" id="SSF55287">
    <property type="entry name" value="RPB5-like RNA polymerase subunit"/>
    <property type="match status" value="1"/>
</dbReference>
<name>A0A6C0D4R1_9ZZZZ</name>
<dbReference type="InterPro" id="IPR000783">
    <property type="entry name" value="RNA_pol_subH/Rpb5_C"/>
</dbReference>
<dbReference type="GO" id="GO:0005666">
    <property type="term" value="C:RNA polymerase III complex"/>
    <property type="evidence" value="ECO:0007669"/>
    <property type="project" value="TreeGrafter"/>
</dbReference>
<dbReference type="PANTHER" id="PTHR10535">
    <property type="entry name" value="DNA-DIRECTED RNA POLYMERASES I, II, AND III SUBUNIT RPABC1"/>
    <property type="match status" value="1"/>
</dbReference>
<dbReference type="PANTHER" id="PTHR10535:SF0">
    <property type="entry name" value="DNA-DIRECTED RNA POLYMERASES I, II, AND III SUBUNIT RPABC1"/>
    <property type="match status" value="1"/>
</dbReference>
<dbReference type="Gene3D" id="3.90.940.20">
    <property type="entry name" value="RPB5-like RNA polymerase subunit"/>
    <property type="match status" value="1"/>
</dbReference>
<organism evidence="3">
    <name type="scientific">viral metagenome</name>
    <dbReference type="NCBI Taxonomy" id="1070528"/>
    <lineage>
        <taxon>unclassified sequences</taxon>
        <taxon>metagenomes</taxon>
        <taxon>organismal metagenomes</taxon>
    </lineage>
</organism>
<dbReference type="GO" id="GO:0006366">
    <property type="term" value="P:transcription by RNA polymerase II"/>
    <property type="evidence" value="ECO:0007669"/>
    <property type="project" value="TreeGrafter"/>
</dbReference>
<dbReference type="GO" id="GO:0042797">
    <property type="term" value="P:tRNA transcription by RNA polymerase III"/>
    <property type="evidence" value="ECO:0007669"/>
    <property type="project" value="TreeGrafter"/>
</dbReference>
<dbReference type="EMBL" id="MN739534">
    <property type="protein sequence ID" value="QHT11443.1"/>
    <property type="molecule type" value="Genomic_DNA"/>
</dbReference>
<dbReference type="GO" id="GO:0005736">
    <property type="term" value="C:RNA polymerase I complex"/>
    <property type="evidence" value="ECO:0007669"/>
    <property type="project" value="TreeGrafter"/>
</dbReference>
<evidence type="ECO:0000259" key="2">
    <source>
        <dbReference type="Pfam" id="PF01191"/>
    </source>
</evidence>
<dbReference type="GO" id="GO:0005665">
    <property type="term" value="C:RNA polymerase II, core complex"/>
    <property type="evidence" value="ECO:0007669"/>
    <property type="project" value="TreeGrafter"/>
</dbReference>